<dbReference type="PRINTS" id="PR00385">
    <property type="entry name" value="P450"/>
</dbReference>
<comment type="similarity">
    <text evidence="1 4">Belongs to the cytochrome P450 family.</text>
</comment>
<keyword evidence="4" id="KW-0349">Heme</keyword>
<keyword evidence="4" id="KW-0503">Monooxygenase</keyword>
<evidence type="ECO:0000256" key="3">
    <source>
        <dbReference type="ARBA" id="ARBA00023004"/>
    </source>
</evidence>
<evidence type="ECO:0000256" key="2">
    <source>
        <dbReference type="ARBA" id="ARBA00022723"/>
    </source>
</evidence>
<keyword evidence="5" id="KW-0812">Transmembrane</keyword>
<evidence type="ECO:0000256" key="1">
    <source>
        <dbReference type="ARBA" id="ARBA00010617"/>
    </source>
</evidence>
<accession>A0ABM0GRI8</accession>
<keyword evidence="4" id="KW-0560">Oxidoreductase</keyword>
<dbReference type="InterPro" id="IPR001128">
    <property type="entry name" value="Cyt_P450"/>
</dbReference>
<keyword evidence="5" id="KW-1133">Transmembrane helix</keyword>
<proteinExistence type="inferred from homology"/>
<evidence type="ECO:0000313" key="7">
    <source>
        <dbReference type="RefSeq" id="XP_002735731.1"/>
    </source>
</evidence>
<dbReference type="Gene3D" id="1.10.630.10">
    <property type="entry name" value="Cytochrome P450"/>
    <property type="match status" value="1"/>
</dbReference>
<dbReference type="InterPro" id="IPR036396">
    <property type="entry name" value="Cyt_P450_sf"/>
</dbReference>
<sequence>MVVFEKLTTMLQDLFDIQMILVTVVVFICIYWMIQRLQNTKHTNLPPGPRGLLLIQNLIGLANPTTFQTLRSLAGKYGDVFSLYLGQQLIVVLNSYETIHEALVKNSDSFSERPQLPVKLGTLNTGVVLANGKPWKFKRKMFISALRTFGMGKSVMQERILDEVQHLLIEFEDHHGGPFDPIAHVTNSVYNVICSITIGERFDYTDERFVKCMNCLDTLFNLAPTYFGIGFLFPGSGRLLDIFLGPKQTRNNTLIYELIEPFIKEHDQTYDPNNLRDLIDAFLKMEKEWNQQYPNESMGDRGLNFKYYQIYGLILDTFGAGTETTTTTLLWGLLFLVKNPNVQSKIQDELDTIVGRNRSPKVCDKPNLPYTEATITEILRMASTVPLSIPRWTACDTTVSGYDIPKDTFVWPNIYSVLHDPIRWSNPDQFNPDRFLDSHGKFVRPDVFIPFGSGSRVCLGEQLAKMKLFLILSSIVQKYNLVIDEKYPLPPIEARMHLTLQPPRYKLRAIKR</sequence>
<keyword evidence="2 4" id="KW-0479">Metal-binding</keyword>
<evidence type="ECO:0000256" key="4">
    <source>
        <dbReference type="RuleBase" id="RU000461"/>
    </source>
</evidence>
<evidence type="ECO:0000256" key="5">
    <source>
        <dbReference type="SAM" id="Phobius"/>
    </source>
</evidence>
<keyword evidence="5" id="KW-0472">Membrane</keyword>
<dbReference type="PROSITE" id="PS00086">
    <property type="entry name" value="CYTOCHROME_P450"/>
    <property type="match status" value="1"/>
</dbReference>
<dbReference type="GeneID" id="100368785"/>
<reference evidence="7" key="1">
    <citation type="submission" date="2025-08" db="UniProtKB">
        <authorList>
            <consortium name="RefSeq"/>
        </authorList>
    </citation>
    <scope>IDENTIFICATION</scope>
    <source>
        <tissue evidence="7">Testes</tissue>
    </source>
</reference>
<keyword evidence="3 4" id="KW-0408">Iron</keyword>
<dbReference type="Proteomes" id="UP000694865">
    <property type="component" value="Unplaced"/>
</dbReference>
<dbReference type="PANTHER" id="PTHR24300:SF403">
    <property type="entry name" value="CYTOCHROME P450 306A1"/>
    <property type="match status" value="1"/>
</dbReference>
<dbReference type="Pfam" id="PF00067">
    <property type="entry name" value="p450"/>
    <property type="match status" value="1"/>
</dbReference>
<evidence type="ECO:0000313" key="6">
    <source>
        <dbReference type="Proteomes" id="UP000694865"/>
    </source>
</evidence>
<dbReference type="PANTHER" id="PTHR24300">
    <property type="entry name" value="CYTOCHROME P450 508A4-RELATED"/>
    <property type="match status" value="1"/>
</dbReference>
<feature type="transmembrane region" description="Helical" evidence="5">
    <location>
        <begin position="15"/>
        <end position="34"/>
    </location>
</feature>
<dbReference type="InterPro" id="IPR050182">
    <property type="entry name" value="Cytochrome_P450_fam2"/>
</dbReference>
<dbReference type="PRINTS" id="PR00463">
    <property type="entry name" value="EP450I"/>
</dbReference>
<dbReference type="RefSeq" id="XP_002735731.1">
    <property type="nucleotide sequence ID" value="XM_002735685.1"/>
</dbReference>
<dbReference type="InterPro" id="IPR002401">
    <property type="entry name" value="Cyt_P450_E_grp-I"/>
</dbReference>
<organism evidence="6 7">
    <name type="scientific">Saccoglossus kowalevskii</name>
    <name type="common">Acorn worm</name>
    <dbReference type="NCBI Taxonomy" id="10224"/>
    <lineage>
        <taxon>Eukaryota</taxon>
        <taxon>Metazoa</taxon>
        <taxon>Hemichordata</taxon>
        <taxon>Enteropneusta</taxon>
        <taxon>Harrimaniidae</taxon>
        <taxon>Saccoglossus</taxon>
    </lineage>
</organism>
<dbReference type="SUPFAM" id="SSF48264">
    <property type="entry name" value="Cytochrome P450"/>
    <property type="match status" value="1"/>
</dbReference>
<gene>
    <name evidence="7" type="primary">LOC100368785</name>
</gene>
<dbReference type="InterPro" id="IPR017972">
    <property type="entry name" value="Cyt_P450_CS"/>
</dbReference>
<keyword evidence="6" id="KW-1185">Reference proteome</keyword>
<name>A0ABM0GRI8_SACKO</name>
<protein>
    <submittedName>
        <fullName evidence="7">Cytochrome P450 2U1-like</fullName>
    </submittedName>
</protein>